<dbReference type="SUPFAM" id="SSF49464">
    <property type="entry name" value="Carboxypeptidase regulatory domain-like"/>
    <property type="match status" value="1"/>
</dbReference>
<evidence type="ECO:0000256" key="4">
    <source>
        <dbReference type="ARBA" id="ARBA00022692"/>
    </source>
</evidence>
<sequence>MKQILIFLWALALPGLGTCQLITQGRVVALPHLQPLAGASVRLQDSNLGTTTDSLGRFTLRTAQQTGMLIISSVGYQSKPVPLGPNVGTIALSEEASQLSEVVISNGFERIPKERATGSFVTVDQQLLNRSVSTDLISRLADVVPGLTFVRQNSSPNAQTPIRIRGQSTLNARAEPLIVIDNFAFEGDINTINPNDVESVTVLKDAAAASIWGARAGNGVIVITTKQGKFNQAPVVSLTANVTVGEKPDPYYVSLMSSADFIANEQQLFTRGYYRSQETSPNKLVLSPVVELLIAGRDGKLSAAQVAQQLEQLKTQDVRQDYLRYLYQPSINQQYALNLTGGAAQHRYRVAAGWDENRSTAVGDGYRRLTLSAKNTWSLLKRKLDLTTEFYLTAGRTLQNNGGLTPMNQVQLLSKNPYARLADEQGQPLAIPKDYRVGVLTPQPLPWDYKPLEELRLADYSRRTQELRLNLGLSYQVLPGLTASLQYQYAPGSSLQRNLQKQESYETRKLINSFRQADGSLPIPLGDMLDESNARSTGHNLRGQLAYQRHWGGKHELSWLGGSEISELRRYARSARLYGYDAEHLTSKAVNYLLPYASAINPASQLSYIPYKDGSTLQVDRFLSLYTNASYTYDRRYSVSASTRYDQSNLFGVDANQRGVPLYSLGLGWNLHEETFYHLSALPYLKLRLTYGYSGNIDKSVSAYTTAYYQSFDAASGLPYAMITNPPNPSLRWERVGMTNVGLDFQSKNRRIVGSLEWYAKKGLDLMATSTLAPQTGVASLKGNSANTKGRGIDLTLTSLNVNRRLKWETTFLFSYNKDWLTKYLGPASSTLSFVGSANVPLEGKPQYALYSYAWAGLDPATGNPQGYLNGEVSQNYSQLVSVPLTDLVYHGSRRPLVYGALRNTLSYKRFSLSANLTYRLGYFFRKTSVVYGNVLGGKASHGDYALRWQQPGDEAWTQVPSRPQTFSSSRDSFYANAEILAAKGDHLRWQDMNLSYRFPKGQVYLYAANLGLLYTADKSGLDPEFPDGFPPARSLALGMNFTF</sequence>
<keyword evidence="2 7" id="KW-0813">Transport</keyword>
<evidence type="ECO:0000313" key="9">
    <source>
        <dbReference type="EMBL" id="PQA53225.1"/>
    </source>
</evidence>
<dbReference type="Gene3D" id="2.170.130.10">
    <property type="entry name" value="TonB-dependent receptor, plug domain"/>
    <property type="match status" value="1"/>
</dbReference>
<accession>A0A2S7IEW9</accession>
<keyword evidence="10" id="KW-1185">Reference proteome</keyword>
<evidence type="ECO:0000256" key="1">
    <source>
        <dbReference type="ARBA" id="ARBA00004571"/>
    </source>
</evidence>
<evidence type="ECO:0000256" key="6">
    <source>
        <dbReference type="ARBA" id="ARBA00023237"/>
    </source>
</evidence>
<gene>
    <name evidence="9" type="ORF">C5O19_25180</name>
</gene>
<dbReference type="RefSeq" id="WP_104716139.1">
    <property type="nucleotide sequence ID" value="NZ_PTRA01000010.1"/>
</dbReference>
<comment type="subcellular location">
    <subcellularLocation>
        <location evidence="1 7">Cell outer membrane</location>
        <topology evidence="1 7">Multi-pass membrane protein</topology>
    </subcellularLocation>
</comment>
<keyword evidence="6 7" id="KW-0998">Cell outer membrane</keyword>
<dbReference type="PROSITE" id="PS52016">
    <property type="entry name" value="TONB_DEPENDENT_REC_3"/>
    <property type="match status" value="1"/>
</dbReference>
<reference evidence="10" key="1">
    <citation type="submission" date="2018-02" db="EMBL/GenBank/DDBJ databases">
        <title>Genome sequencing of Solimonas sp. HR-BB.</title>
        <authorList>
            <person name="Lee Y."/>
            <person name="Jeon C.O."/>
        </authorList>
    </citation>
    <scope>NUCLEOTIDE SEQUENCE [LARGE SCALE GENOMIC DNA]</scope>
    <source>
        <strain evidence="10">HR-U</strain>
    </source>
</reference>
<evidence type="ECO:0000256" key="3">
    <source>
        <dbReference type="ARBA" id="ARBA00022452"/>
    </source>
</evidence>
<dbReference type="Pfam" id="PF07715">
    <property type="entry name" value="Plug"/>
    <property type="match status" value="1"/>
</dbReference>
<dbReference type="Gene3D" id="2.40.170.20">
    <property type="entry name" value="TonB-dependent receptor, beta-barrel domain"/>
    <property type="match status" value="1"/>
</dbReference>
<dbReference type="EMBL" id="PTRA01000010">
    <property type="protein sequence ID" value="PQA53225.1"/>
    <property type="molecule type" value="Genomic_DNA"/>
</dbReference>
<dbReference type="InterPro" id="IPR039426">
    <property type="entry name" value="TonB-dep_rcpt-like"/>
</dbReference>
<organism evidence="9 10">
    <name type="scientific">Siphonobacter curvatus</name>
    <dbReference type="NCBI Taxonomy" id="2094562"/>
    <lineage>
        <taxon>Bacteria</taxon>
        <taxon>Pseudomonadati</taxon>
        <taxon>Bacteroidota</taxon>
        <taxon>Cytophagia</taxon>
        <taxon>Cytophagales</taxon>
        <taxon>Cytophagaceae</taxon>
        <taxon>Siphonobacter</taxon>
    </lineage>
</organism>
<evidence type="ECO:0000259" key="8">
    <source>
        <dbReference type="Pfam" id="PF07715"/>
    </source>
</evidence>
<dbReference type="Proteomes" id="UP000239590">
    <property type="component" value="Unassembled WGS sequence"/>
</dbReference>
<dbReference type="NCBIfam" id="TIGR04057">
    <property type="entry name" value="SusC_RagA_signa"/>
    <property type="match status" value="1"/>
</dbReference>
<keyword evidence="5 7" id="KW-0472">Membrane</keyword>
<keyword evidence="3 7" id="KW-1134">Transmembrane beta strand</keyword>
<keyword evidence="4 7" id="KW-0812">Transmembrane</keyword>
<dbReference type="InterPro" id="IPR008969">
    <property type="entry name" value="CarboxyPept-like_regulatory"/>
</dbReference>
<dbReference type="SUPFAM" id="SSF56935">
    <property type="entry name" value="Porins"/>
    <property type="match status" value="1"/>
</dbReference>
<dbReference type="NCBIfam" id="TIGR04056">
    <property type="entry name" value="OMP_RagA_SusC"/>
    <property type="match status" value="1"/>
</dbReference>
<evidence type="ECO:0000313" key="10">
    <source>
        <dbReference type="Proteomes" id="UP000239590"/>
    </source>
</evidence>
<dbReference type="GO" id="GO:0009279">
    <property type="term" value="C:cell outer membrane"/>
    <property type="evidence" value="ECO:0007669"/>
    <property type="project" value="UniProtKB-SubCell"/>
</dbReference>
<dbReference type="InterPro" id="IPR036942">
    <property type="entry name" value="Beta-barrel_TonB_sf"/>
</dbReference>
<proteinExistence type="inferred from homology"/>
<dbReference type="InterPro" id="IPR037066">
    <property type="entry name" value="Plug_dom_sf"/>
</dbReference>
<dbReference type="InterPro" id="IPR023997">
    <property type="entry name" value="TonB-dep_OMP_SusC/RagA_CS"/>
</dbReference>
<dbReference type="OrthoDB" id="9768177at2"/>
<evidence type="ECO:0000256" key="7">
    <source>
        <dbReference type="PROSITE-ProRule" id="PRU01360"/>
    </source>
</evidence>
<dbReference type="InterPro" id="IPR023996">
    <property type="entry name" value="TonB-dep_OMP_SusC/RagA"/>
</dbReference>
<comment type="caution">
    <text evidence="9">The sequence shown here is derived from an EMBL/GenBank/DDBJ whole genome shotgun (WGS) entry which is preliminary data.</text>
</comment>
<evidence type="ECO:0000256" key="5">
    <source>
        <dbReference type="ARBA" id="ARBA00023136"/>
    </source>
</evidence>
<protein>
    <submittedName>
        <fullName evidence="9">SusC/RagA family TonB-linked outer membrane protein</fullName>
    </submittedName>
</protein>
<feature type="domain" description="TonB-dependent receptor plug" evidence="8">
    <location>
        <begin position="113"/>
        <end position="220"/>
    </location>
</feature>
<name>A0A2S7IEW9_9BACT</name>
<dbReference type="AlphaFoldDB" id="A0A2S7IEW9"/>
<dbReference type="Pfam" id="PF13715">
    <property type="entry name" value="CarbopepD_reg_2"/>
    <property type="match status" value="1"/>
</dbReference>
<evidence type="ECO:0000256" key="2">
    <source>
        <dbReference type="ARBA" id="ARBA00022448"/>
    </source>
</evidence>
<comment type="similarity">
    <text evidence="7">Belongs to the TonB-dependent receptor family.</text>
</comment>
<dbReference type="InterPro" id="IPR012910">
    <property type="entry name" value="Plug_dom"/>
</dbReference>